<dbReference type="InterPro" id="IPR043502">
    <property type="entry name" value="DNA/RNA_pol_sf"/>
</dbReference>
<name>A0A9Q3JL07_9BASI</name>
<reference evidence="9" key="1">
    <citation type="submission" date="2021-03" db="EMBL/GenBank/DDBJ databases">
        <title>Draft genome sequence of rust myrtle Austropuccinia psidii MF-1, a brazilian biotype.</title>
        <authorList>
            <person name="Quecine M.C."/>
            <person name="Pachon D.M.R."/>
            <person name="Bonatelli M.L."/>
            <person name="Correr F.H."/>
            <person name="Franceschini L.M."/>
            <person name="Leite T.F."/>
            <person name="Margarido G.R.A."/>
            <person name="Almeida C.A."/>
            <person name="Ferrarezi J.A."/>
            <person name="Labate C.A."/>
        </authorList>
    </citation>
    <scope>NUCLEOTIDE SEQUENCE</scope>
    <source>
        <strain evidence="9">MF-1</strain>
    </source>
</reference>
<evidence type="ECO:0000256" key="6">
    <source>
        <dbReference type="ARBA" id="ARBA00022884"/>
    </source>
</evidence>
<comment type="caution">
    <text evidence="9">The sequence shown here is derived from an EMBL/GenBank/DDBJ whole genome shotgun (WGS) entry which is preliminary data.</text>
</comment>
<evidence type="ECO:0000313" key="10">
    <source>
        <dbReference type="Proteomes" id="UP000765509"/>
    </source>
</evidence>
<dbReference type="GO" id="GO:0004519">
    <property type="term" value="F:endonuclease activity"/>
    <property type="evidence" value="ECO:0007669"/>
    <property type="project" value="UniProtKB-KW"/>
</dbReference>
<gene>
    <name evidence="9" type="ORF">O181_103803</name>
</gene>
<dbReference type="InterPro" id="IPR001584">
    <property type="entry name" value="Integrase_cat-core"/>
</dbReference>
<protein>
    <recommendedName>
        <fullName evidence="8">Integrase catalytic domain-containing protein</fullName>
    </recommendedName>
</protein>
<keyword evidence="10" id="KW-1185">Reference proteome</keyword>
<dbReference type="Proteomes" id="UP000765509">
    <property type="component" value="Unassembled WGS sequence"/>
</dbReference>
<dbReference type="SUPFAM" id="SSF56672">
    <property type="entry name" value="DNA/RNA polymerases"/>
    <property type="match status" value="1"/>
</dbReference>
<keyword evidence="3" id="KW-0540">Nuclease</keyword>
<dbReference type="InterPro" id="IPR041588">
    <property type="entry name" value="Integrase_H2C2"/>
</dbReference>
<dbReference type="GO" id="GO:0016787">
    <property type="term" value="F:hydrolase activity"/>
    <property type="evidence" value="ECO:0007669"/>
    <property type="project" value="UniProtKB-KW"/>
</dbReference>
<dbReference type="SUPFAM" id="SSF53098">
    <property type="entry name" value="Ribonuclease H-like"/>
    <property type="match status" value="1"/>
</dbReference>
<keyword evidence="4" id="KW-0255">Endonuclease</keyword>
<dbReference type="PROSITE" id="PS50994">
    <property type="entry name" value="INTEGRASE"/>
    <property type="match status" value="1"/>
</dbReference>
<keyword evidence="5" id="KW-0378">Hydrolase</keyword>
<dbReference type="EMBL" id="AVOT02075302">
    <property type="protein sequence ID" value="MBW0564088.1"/>
    <property type="molecule type" value="Genomic_DNA"/>
</dbReference>
<evidence type="ECO:0000256" key="3">
    <source>
        <dbReference type="ARBA" id="ARBA00022722"/>
    </source>
</evidence>
<evidence type="ECO:0000256" key="7">
    <source>
        <dbReference type="ARBA" id="ARBA00022918"/>
    </source>
</evidence>
<dbReference type="InterPro" id="IPR041373">
    <property type="entry name" value="RT_RNaseH"/>
</dbReference>
<dbReference type="InterPro" id="IPR036397">
    <property type="entry name" value="RNaseH_sf"/>
</dbReference>
<accession>A0A9Q3JL07</accession>
<evidence type="ECO:0000256" key="1">
    <source>
        <dbReference type="ARBA" id="ARBA00022679"/>
    </source>
</evidence>
<dbReference type="AlphaFoldDB" id="A0A9Q3JL07"/>
<dbReference type="Pfam" id="PF17921">
    <property type="entry name" value="Integrase_H2C2"/>
    <property type="match status" value="1"/>
</dbReference>
<evidence type="ECO:0000256" key="5">
    <source>
        <dbReference type="ARBA" id="ARBA00022801"/>
    </source>
</evidence>
<dbReference type="PANTHER" id="PTHR37984">
    <property type="entry name" value="PROTEIN CBG26694"/>
    <property type="match status" value="1"/>
</dbReference>
<evidence type="ECO:0000259" key="8">
    <source>
        <dbReference type="PROSITE" id="PS50994"/>
    </source>
</evidence>
<dbReference type="Gene3D" id="3.30.420.10">
    <property type="entry name" value="Ribonuclease H-like superfamily/Ribonuclease H"/>
    <property type="match status" value="1"/>
</dbReference>
<dbReference type="InterPro" id="IPR050951">
    <property type="entry name" value="Retrovirus_Pol_polyprotein"/>
</dbReference>
<keyword evidence="1" id="KW-0808">Transferase</keyword>
<keyword evidence="2" id="KW-0548">Nucleotidyltransferase</keyword>
<keyword evidence="6" id="KW-0694">RNA-binding</keyword>
<organism evidence="9 10">
    <name type="scientific">Austropuccinia psidii MF-1</name>
    <dbReference type="NCBI Taxonomy" id="1389203"/>
    <lineage>
        <taxon>Eukaryota</taxon>
        <taxon>Fungi</taxon>
        <taxon>Dikarya</taxon>
        <taxon>Basidiomycota</taxon>
        <taxon>Pucciniomycotina</taxon>
        <taxon>Pucciniomycetes</taxon>
        <taxon>Pucciniales</taxon>
        <taxon>Sphaerophragmiaceae</taxon>
        <taxon>Austropuccinia</taxon>
    </lineage>
</organism>
<dbReference type="Gene3D" id="1.10.340.70">
    <property type="match status" value="1"/>
</dbReference>
<dbReference type="OrthoDB" id="5593162at2759"/>
<dbReference type="Pfam" id="PF17917">
    <property type="entry name" value="RT_RNaseH"/>
    <property type="match status" value="1"/>
</dbReference>
<feature type="domain" description="Integrase catalytic" evidence="8">
    <location>
        <begin position="329"/>
        <end position="411"/>
    </location>
</feature>
<proteinExistence type="predicted"/>
<dbReference type="GO" id="GO:0003723">
    <property type="term" value="F:RNA binding"/>
    <property type="evidence" value="ECO:0007669"/>
    <property type="project" value="UniProtKB-KW"/>
</dbReference>
<dbReference type="PANTHER" id="PTHR37984:SF5">
    <property type="entry name" value="PROTEIN NYNRIN-LIKE"/>
    <property type="match status" value="1"/>
</dbReference>
<evidence type="ECO:0000313" key="9">
    <source>
        <dbReference type="EMBL" id="MBW0564088.1"/>
    </source>
</evidence>
<evidence type="ECO:0000256" key="4">
    <source>
        <dbReference type="ARBA" id="ARBA00022759"/>
    </source>
</evidence>
<dbReference type="GO" id="GO:0005634">
    <property type="term" value="C:nucleus"/>
    <property type="evidence" value="ECO:0007669"/>
    <property type="project" value="UniProtKB-ARBA"/>
</dbReference>
<keyword evidence="7" id="KW-0695">RNA-directed DNA polymerase</keyword>
<sequence length="411" mass="47265">MTQERIEAYEKIRKALAEAHLLLIPDCNIPFRFYIDACGDGLGAALHQVKIIDDKPTEGPVCYISRQIRPTEVRYGSSQMECLCLVWALEKLHYYLDSSIFEVITDCNSVKSLLNMKTPNRHMLRWQIAIQEYRGNRNIFHQAGNIHKKADELSRLALANTLDNPAYVPLEAEPQIPIEGTNITDIGSELFEEVRESYKQDKNFHILTSLFDKYCKDTSLFKALDQVWKSSYSERRFHLFDGIIYHRTKHSCVMTLCSRVLINNILHECHDSIYSGNLSEDRTLEKVKNCSWWPSWGKETIEYFHSCDRCQNANRSTGKKFGLMINIQEPKSPWEVVHMDWVTALPPSGDKSYNACLVIVDRYSKTPILLPCHKDDTAMDTALLLWSRVISHTGLFSNSISDSDPKFTSAL</sequence>
<evidence type="ECO:0000256" key="2">
    <source>
        <dbReference type="ARBA" id="ARBA00022695"/>
    </source>
</evidence>
<dbReference type="CDD" id="cd09274">
    <property type="entry name" value="RNase_HI_RT_Ty3"/>
    <property type="match status" value="1"/>
</dbReference>
<dbReference type="GO" id="GO:0003964">
    <property type="term" value="F:RNA-directed DNA polymerase activity"/>
    <property type="evidence" value="ECO:0007669"/>
    <property type="project" value="UniProtKB-KW"/>
</dbReference>
<dbReference type="InterPro" id="IPR012337">
    <property type="entry name" value="RNaseH-like_sf"/>
</dbReference>
<dbReference type="GO" id="GO:0015074">
    <property type="term" value="P:DNA integration"/>
    <property type="evidence" value="ECO:0007669"/>
    <property type="project" value="InterPro"/>
</dbReference>